<dbReference type="InterPro" id="IPR036127">
    <property type="entry name" value="CcmE-like_sf"/>
</dbReference>
<sequence length="114" mass="12585">MKKKQRKFLVGFGVVIAAIGYLIYTGFSESTMYYLTVSELHASPVYAMNMRLNGHVVTGSIEKGELGTMLVRFLVEEGGRETEVVYTGLIPDTFKDGSEIVVEGTYAPNDMFTA</sequence>
<evidence type="ECO:0000256" key="6">
    <source>
        <dbReference type="ARBA" id="ARBA00022989"/>
    </source>
</evidence>
<keyword evidence="4" id="KW-0479">Metal-binding</keyword>
<evidence type="ECO:0000256" key="8">
    <source>
        <dbReference type="ARBA" id="ARBA00023136"/>
    </source>
</evidence>
<organism evidence="10">
    <name type="scientific">marine metagenome</name>
    <dbReference type="NCBI Taxonomy" id="408172"/>
    <lineage>
        <taxon>unclassified sequences</taxon>
        <taxon>metagenomes</taxon>
        <taxon>ecological metagenomes</taxon>
    </lineage>
</organism>
<keyword evidence="5" id="KW-0201">Cytochrome c-type biogenesis</keyword>
<protein>
    <recommendedName>
        <fullName evidence="11">Cytochrome c-type biogenesis protein CcmE</fullName>
    </recommendedName>
</protein>
<evidence type="ECO:0000256" key="5">
    <source>
        <dbReference type="ARBA" id="ARBA00022748"/>
    </source>
</evidence>
<dbReference type="InterPro" id="IPR012340">
    <property type="entry name" value="NA-bd_OB-fold"/>
</dbReference>
<evidence type="ECO:0000256" key="4">
    <source>
        <dbReference type="ARBA" id="ARBA00022723"/>
    </source>
</evidence>
<dbReference type="PANTHER" id="PTHR34128:SF2">
    <property type="entry name" value="CYTOCHROME C-TYPE BIOGENESIS PROTEIN CCME HOMOLOG, MITOCHONDRIAL"/>
    <property type="match status" value="1"/>
</dbReference>
<evidence type="ECO:0000313" key="10">
    <source>
        <dbReference type="EMBL" id="SVD01038.1"/>
    </source>
</evidence>
<keyword evidence="8 9" id="KW-0472">Membrane</keyword>
<dbReference type="GO" id="GO:0020037">
    <property type="term" value="F:heme binding"/>
    <property type="evidence" value="ECO:0007669"/>
    <property type="project" value="InterPro"/>
</dbReference>
<accession>A0A382RVS7</accession>
<dbReference type="AlphaFoldDB" id="A0A382RVS7"/>
<dbReference type="SUPFAM" id="SSF82093">
    <property type="entry name" value="Heme chaperone CcmE"/>
    <property type="match status" value="1"/>
</dbReference>
<proteinExistence type="predicted"/>
<evidence type="ECO:0000256" key="2">
    <source>
        <dbReference type="ARBA" id="ARBA00022617"/>
    </source>
</evidence>
<evidence type="ECO:0000256" key="7">
    <source>
        <dbReference type="ARBA" id="ARBA00023004"/>
    </source>
</evidence>
<dbReference type="Gene3D" id="2.40.50.140">
    <property type="entry name" value="Nucleic acid-binding proteins"/>
    <property type="match status" value="1"/>
</dbReference>
<keyword evidence="7" id="KW-0408">Iron</keyword>
<name>A0A382RVS7_9ZZZZ</name>
<dbReference type="GO" id="GO:0017003">
    <property type="term" value="P:protein-heme linkage"/>
    <property type="evidence" value="ECO:0007669"/>
    <property type="project" value="InterPro"/>
</dbReference>
<dbReference type="EMBL" id="UINC01124113">
    <property type="protein sequence ID" value="SVD01038.1"/>
    <property type="molecule type" value="Genomic_DNA"/>
</dbReference>
<dbReference type="Pfam" id="PF03100">
    <property type="entry name" value="CcmE"/>
    <property type="match status" value="1"/>
</dbReference>
<dbReference type="GO" id="GO:0017004">
    <property type="term" value="P:cytochrome complex assembly"/>
    <property type="evidence" value="ECO:0007669"/>
    <property type="project" value="UniProtKB-KW"/>
</dbReference>
<dbReference type="InterPro" id="IPR004329">
    <property type="entry name" value="CcmE"/>
</dbReference>
<keyword evidence="3 9" id="KW-0812">Transmembrane</keyword>
<dbReference type="GO" id="GO:0005886">
    <property type="term" value="C:plasma membrane"/>
    <property type="evidence" value="ECO:0007669"/>
    <property type="project" value="InterPro"/>
</dbReference>
<evidence type="ECO:0000256" key="3">
    <source>
        <dbReference type="ARBA" id="ARBA00022692"/>
    </source>
</evidence>
<dbReference type="GO" id="GO:0046872">
    <property type="term" value="F:metal ion binding"/>
    <property type="evidence" value="ECO:0007669"/>
    <property type="project" value="UniProtKB-KW"/>
</dbReference>
<reference evidence="10" key="1">
    <citation type="submission" date="2018-05" db="EMBL/GenBank/DDBJ databases">
        <authorList>
            <person name="Lanie J.A."/>
            <person name="Ng W.-L."/>
            <person name="Kazmierczak K.M."/>
            <person name="Andrzejewski T.M."/>
            <person name="Davidsen T.M."/>
            <person name="Wayne K.J."/>
            <person name="Tettelin H."/>
            <person name="Glass J.I."/>
            <person name="Rusch D."/>
            <person name="Podicherti R."/>
            <person name="Tsui H.-C.T."/>
            <person name="Winkler M.E."/>
        </authorList>
    </citation>
    <scope>NUCLEOTIDE SEQUENCE</scope>
</reference>
<keyword evidence="2" id="KW-0349">Heme</keyword>
<feature type="transmembrane region" description="Helical" evidence="9">
    <location>
        <begin position="7"/>
        <end position="27"/>
    </location>
</feature>
<comment type="subcellular location">
    <subcellularLocation>
        <location evidence="1">Membrane</location>
    </subcellularLocation>
</comment>
<evidence type="ECO:0008006" key="11">
    <source>
        <dbReference type="Google" id="ProtNLM"/>
    </source>
</evidence>
<evidence type="ECO:0000256" key="9">
    <source>
        <dbReference type="SAM" id="Phobius"/>
    </source>
</evidence>
<dbReference type="PANTHER" id="PTHR34128">
    <property type="entry name" value="CYTOCHROME C-TYPE BIOGENESIS PROTEIN CCME HOMOLOG, MITOCHONDRIAL"/>
    <property type="match status" value="1"/>
</dbReference>
<feature type="non-terminal residue" evidence="10">
    <location>
        <position position="114"/>
    </location>
</feature>
<evidence type="ECO:0000256" key="1">
    <source>
        <dbReference type="ARBA" id="ARBA00004370"/>
    </source>
</evidence>
<keyword evidence="6 9" id="KW-1133">Transmembrane helix</keyword>
<gene>
    <name evidence="10" type="ORF">METZ01_LOCUS353892</name>
</gene>